<gene>
    <name evidence="2" type="ORF">CA983_10185</name>
</gene>
<organism evidence="2 3">
    <name type="scientific">Streptomyces swartbergensis</name>
    <dbReference type="NCBI Taxonomy" id="487165"/>
    <lineage>
        <taxon>Bacteria</taxon>
        <taxon>Bacillati</taxon>
        <taxon>Actinomycetota</taxon>
        <taxon>Actinomycetes</taxon>
        <taxon>Kitasatosporales</taxon>
        <taxon>Streptomycetaceae</taxon>
        <taxon>Streptomyces</taxon>
    </lineage>
</organism>
<evidence type="ECO:0000313" key="2">
    <source>
        <dbReference type="EMBL" id="OUD03369.1"/>
    </source>
</evidence>
<dbReference type="Proteomes" id="UP000195105">
    <property type="component" value="Unassembled WGS sequence"/>
</dbReference>
<dbReference type="EMBL" id="NGFN01000043">
    <property type="protein sequence ID" value="OUD03369.1"/>
    <property type="molecule type" value="Genomic_DNA"/>
</dbReference>
<evidence type="ECO:0000313" key="3">
    <source>
        <dbReference type="Proteomes" id="UP000195105"/>
    </source>
</evidence>
<name>A0A243S769_9ACTN</name>
<comment type="caution">
    <text evidence="2">The sequence shown here is derived from an EMBL/GenBank/DDBJ whole genome shotgun (WGS) entry which is preliminary data.</text>
</comment>
<keyword evidence="3" id="KW-1185">Reference proteome</keyword>
<feature type="region of interest" description="Disordered" evidence="1">
    <location>
        <begin position="98"/>
        <end position="132"/>
    </location>
</feature>
<protein>
    <submittedName>
        <fullName evidence="2">Uncharacterized protein</fullName>
    </submittedName>
</protein>
<accession>A0A243S769</accession>
<sequence>MEWIRRTYDVPARHGMRIEYDGKPATISGAGGGYLRFRIDGEKRRTVGHPCYRIVYPAVPEPVRPRGWCKHCMQDRAMTADGVMGRHHWSGRNYSAYGSKRWSEPCPGSGKPPWKPVRNLTHPGEQRTEASR</sequence>
<dbReference type="AlphaFoldDB" id="A0A243S769"/>
<reference evidence="2 3" key="1">
    <citation type="submission" date="2017-05" db="EMBL/GenBank/DDBJ databases">
        <title>Biotechnological potential of actinobacteria isolated from South African environments.</title>
        <authorList>
            <person name="Le Roes-Hill M."/>
            <person name="Prins A."/>
            <person name="Durrell K.A."/>
        </authorList>
    </citation>
    <scope>NUCLEOTIDE SEQUENCE [LARGE SCALE GENOMIC DNA]</scope>
    <source>
        <strain evidence="2 3">HMC13</strain>
    </source>
</reference>
<evidence type="ECO:0000256" key="1">
    <source>
        <dbReference type="SAM" id="MobiDB-lite"/>
    </source>
</evidence>
<proteinExistence type="predicted"/>